<accession>A0A6J1BKE7</accession>
<evidence type="ECO:0000313" key="2">
    <source>
        <dbReference type="Proteomes" id="UP000504621"/>
    </source>
</evidence>
<evidence type="ECO:0000256" key="1">
    <source>
        <dbReference type="SAM" id="MobiDB-lite"/>
    </source>
</evidence>
<proteinExistence type="predicted"/>
<feature type="region of interest" description="Disordered" evidence="1">
    <location>
        <begin position="157"/>
        <end position="180"/>
    </location>
</feature>
<feature type="compositionally biased region" description="Basic and acidic residues" evidence="1">
    <location>
        <begin position="167"/>
        <end position="179"/>
    </location>
</feature>
<dbReference type="RefSeq" id="XP_021299598.1">
    <property type="nucleotide sequence ID" value="XM_021443923.1"/>
</dbReference>
<gene>
    <name evidence="3" type="primary">LOC110428181</name>
</gene>
<dbReference type="Proteomes" id="UP000504621">
    <property type="component" value="Unplaced"/>
</dbReference>
<reference evidence="3" key="1">
    <citation type="submission" date="2025-08" db="UniProtKB">
        <authorList>
            <consortium name="RefSeq"/>
        </authorList>
    </citation>
    <scope>IDENTIFICATION</scope>
    <source>
        <tissue evidence="3">Leaf</tissue>
    </source>
</reference>
<sequence length="223" mass="25644">MKEGFDIQDTAVITLFGSLSLLRPHNLSIFLAVKMNLNVYASSNLDKTSQPQASPFSFFTIPIWEASLQKFQSGLGSDIWAKTLHHLHGILGSKQSNRTIPSRKFMASVTLICMRFPPFFLPFCFCFGHNYTCPPLYLLPSPRMIFLNNRVFQQSSSLQHSRGQRQVRLEREEGKERGDSVSMLSQTKWMLFCIILHGFSKDPKRFKFMTPLLPGYLHHVFHL</sequence>
<name>A0A6J1BKE7_9ROSI</name>
<protein>
    <submittedName>
        <fullName evidence="3">Uncharacterized protein LOC110428181 isoform X1</fullName>
    </submittedName>
</protein>
<dbReference type="GeneID" id="110428181"/>
<evidence type="ECO:0000313" key="3">
    <source>
        <dbReference type="RefSeq" id="XP_021299598.1"/>
    </source>
</evidence>
<organism evidence="2 3">
    <name type="scientific">Herrania umbratica</name>
    <dbReference type="NCBI Taxonomy" id="108875"/>
    <lineage>
        <taxon>Eukaryota</taxon>
        <taxon>Viridiplantae</taxon>
        <taxon>Streptophyta</taxon>
        <taxon>Embryophyta</taxon>
        <taxon>Tracheophyta</taxon>
        <taxon>Spermatophyta</taxon>
        <taxon>Magnoliopsida</taxon>
        <taxon>eudicotyledons</taxon>
        <taxon>Gunneridae</taxon>
        <taxon>Pentapetalae</taxon>
        <taxon>rosids</taxon>
        <taxon>malvids</taxon>
        <taxon>Malvales</taxon>
        <taxon>Malvaceae</taxon>
        <taxon>Byttnerioideae</taxon>
        <taxon>Herrania</taxon>
    </lineage>
</organism>
<dbReference type="AlphaFoldDB" id="A0A6J1BKE7"/>
<keyword evidence="2" id="KW-1185">Reference proteome</keyword>